<feature type="transmembrane region" description="Helical" evidence="1">
    <location>
        <begin position="85"/>
        <end position="102"/>
    </location>
</feature>
<protein>
    <submittedName>
        <fullName evidence="2">Uncharacterized protein</fullName>
    </submittedName>
</protein>
<evidence type="ECO:0000313" key="2">
    <source>
        <dbReference type="EMBL" id="MBB5643656.1"/>
    </source>
</evidence>
<keyword evidence="1" id="KW-1133">Transmembrane helix</keyword>
<gene>
    <name evidence="2" type="ORF">BJ997_004267</name>
</gene>
<sequence>MTGQTDKKFKKQVAERLRVLAYVLTCLLCRYDQTMSSTASQQAQIPDLTPSGKFVRKWAAIASWILAAVLLVAIALLAPDKMDGAIGTALAIFAFGIFAATIQTSTSFWIGVFAILGGLVAAFIVSLNAEGTLPLVVTIVNAVITVVSVCWTTFGSNQQTHLS</sequence>
<reference evidence="2 3" key="1">
    <citation type="submission" date="2020-08" db="EMBL/GenBank/DDBJ databases">
        <title>Sequencing the genomes of 1000 actinobacteria strains.</title>
        <authorList>
            <person name="Klenk H.-P."/>
        </authorList>
    </citation>
    <scope>NUCLEOTIDE SEQUENCE [LARGE SCALE GENOMIC DNA]</scope>
    <source>
        <strain evidence="2 3">DSM 21065</strain>
    </source>
</reference>
<dbReference type="AlphaFoldDB" id="A0A7W9E5W6"/>
<evidence type="ECO:0000313" key="3">
    <source>
        <dbReference type="Proteomes" id="UP000561726"/>
    </source>
</evidence>
<dbReference type="EMBL" id="JACHBQ010000002">
    <property type="protein sequence ID" value="MBB5643656.1"/>
    <property type="molecule type" value="Genomic_DNA"/>
</dbReference>
<dbReference type="Proteomes" id="UP000561726">
    <property type="component" value="Unassembled WGS sequence"/>
</dbReference>
<proteinExistence type="predicted"/>
<name>A0A7W9E5W6_9MICO</name>
<organism evidence="2 3">
    <name type="scientific">Cryobacterium roopkundense</name>
    <dbReference type="NCBI Taxonomy" id="1001240"/>
    <lineage>
        <taxon>Bacteria</taxon>
        <taxon>Bacillati</taxon>
        <taxon>Actinomycetota</taxon>
        <taxon>Actinomycetes</taxon>
        <taxon>Micrococcales</taxon>
        <taxon>Microbacteriaceae</taxon>
        <taxon>Cryobacterium</taxon>
    </lineage>
</organism>
<feature type="transmembrane region" description="Helical" evidence="1">
    <location>
        <begin position="108"/>
        <end position="126"/>
    </location>
</feature>
<comment type="caution">
    <text evidence="2">The sequence shown here is derived from an EMBL/GenBank/DDBJ whole genome shotgun (WGS) entry which is preliminary data.</text>
</comment>
<feature type="transmembrane region" description="Helical" evidence="1">
    <location>
        <begin position="58"/>
        <end position="78"/>
    </location>
</feature>
<dbReference type="RefSeq" id="WP_152602105.1">
    <property type="nucleotide sequence ID" value="NZ_JACHBQ010000002.1"/>
</dbReference>
<accession>A0A7W9E5W6</accession>
<keyword evidence="1" id="KW-0812">Transmembrane</keyword>
<evidence type="ECO:0000256" key="1">
    <source>
        <dbReference type="SAM" id="Phobius"/>
    </source>
</evidence>
<keyword evidence="1" id="KW-0472">Membrane</keyword>
<feature type="transmembrane region" description="Helical" evidence="1">
    <location>
        <begin position="133"/>
        <end position="154"/>
    </location>
</feature>